<evidence type="ECO:0000256" key="21">
    <source>
        <dbReference type="PIRNR" id="PIRNR000381"/>
    </source>
</evidence>
<evidence type="ECO:0000256" key="17">
    <source>
        <dbReference type="ARBA" id="ARBA00023285"/>
    </source>
</evidence>
<evidence type="ECO:0000256" key="16">
    <source>
        <dbReference type="ARBA" id="ARBA00023167"/>
    </source>
</evidence>
<keyword evidence="9 21" id="KW-0028">Amino-acid biosynthesis</keyword>
<dbReference type="FunFam" id="1.10.1240.10:FF:000001">
    <property type="entry name" value="Methionine synthase"/>
    <property type="match status" value="1"/>
</dbReference>
<keyword evidence="15 21" id="KW-0862">Zinc</keyword>
<dbReference type="InterPro" id="IPR037010">
    <property type="entry name" value="VitB12-dep_Met_synth_activ_sf"/>
</dbReference>
<accession>A0A7X1B755</accession>
<evidence type="ECO:0000256" key="20">
    <source>
        <dbReference type="NCBIfam" id="TIGR02082"/>
    </source>
</evidence>
<name>A0A7X1B755_9BACT</name>
<dbReference type="EC" id="2.1.1.13" evidence="6 20"/>
<dbReference type="GO" id="GO:0032259">
    <property type="term" value="P:methylation"/>
    <property type="evidence" value="ECO:0007669"/>
    <property type="project" value="UniProtKB-KW"/>
</dbReference>
<evidence type="ECO:0000256" key="19">
    <source>
        <dbReference type="ARBA" id="ARBA00031040"/>
    </source>
</evidence>
<evidence type="ECO:0000256" key="5">
    <source>
        <dbReference type="ARBA" id="ARBA00010398"/>
    </source>
</evidence>
<feature type="domain" description="Hcy-binding" evidence="25">
    <location>
        <begin position="15"/>
        <end position="337"/>
    </location>
</feature>
<feature type="binding site" evidence="23">
    <location>
        <position position="819"/>
    </location>
    <ligand>
        <name>methylcob(III)alamin</name>
        <dbReference type="ChEBI" id="CHEBI:28115"/>
    </ligand>
</feature>
<dbReference type="GO" id="GO:0031419">
    <property type="term" value="F:cobalamin binding"/>
    <property type="evidence" value="ECO:0007669"/>
    <property type="project" value="UniProtKB-UniRule"/>
</dbReference>
<dbReference type="PROSITE" id="PS51332">
    <property type="entry name" value="B12_BINDING"/>
    <property type="match status" value="1"/>
</dbReference>
<evidence type="ECO:0000256" key="12">
    <source>
        <dbReference type="ARBA" id="ARBA00022691"/>
    </source>
</evidence>
<evidence type="ECO:0000256" key="18">
    <source>
        <dbReference type="ARBA" id="ARBA00025552"/>
    </source>
</evidence>
<dbReference type="Pfam" id="PF00809">
    <property type="entry name" value="Pterin_bind"/>
    <property type="match status" value="1"/>
</dbReference>
<comment type="function">
    <text evidence="18 21">Catalyzes the transfer of a methyl group from methyl-cobalamin to homocysteine, yielding enzyme-bound cob(I)alamin and methionine. Subsequently, remethylates the cofactor using methyltetrahydrofolate.</text>
</comment>
<dbReference type="NCBIfam" id="TIGR02082">
    <property type="entry name" value="metH"/>
    <property type="match status" value="1"/>
</dbReference>
<dbReference type="Pfam" id="PF02310">
    <property type="entry name" value="B12-binding"/>
    <property type="match status" value="1"/>
</dbReference>
<evidence type="ECO:0000256" key="22">
    <source>
        <dbReference type="PIRSR" id="PIRSR000381-1"/>
    </source>
</evidence>
<dbReference type="GO" id="GO:0005829">
    <property type="term" value="C:cytosol"/>
    <property type="evidence" value="ECO:0007669"/>
    <property type="project" value="TreeGrafter"/>
</dbReference>
<dbReference type="Gene3D" id="1.10.1240.10">
    <property type="entry name" value="Methionine synthase domain"/>
    <property type="match status" value="1"/>
</dbReference>
<dbReference type="SUPFAM" id="SSF56507">
    <property type="entry name" value="Methionine synthase activation domain-like"/>
    <property type="match status" value="1"/>
</dbReference>
<keyword evidence="31" id="KW-1185">Reference proteome</keyword>
<dbReference type="InterPro" id="IPR011822">
    <property type="entry name" value="MetH"/>
</dbReference>
<keyword evidence="11 21" id="KW-0808">Transferase</keyword>
<evidence type="ECO:0000259" key="25">
    <source>
        <dbReference type="PROSITE" id="PS50970"/>
    </source>
</evidence>
<keyword evidence="12 21" id="KW-0949">S-adenosyl-L-methionine</keyword>
<dbReference type="PIRSF" id="PIRSF000381">
    <property type="entry name" value="MetH"/>
    <property type="match status" value="1"/>
</dbReference>
<dbReference type="InterPro" id="IPR003759">
    <property type="entry name" value="Cbl-bd_cap"/>
</dbReference>
<evidence type="ECO:0000256" key="15">
    <source>
        <dbReference type="ARBA" id="ARBA00022833"/>
    </source>
</evidence>
<keyword evidence="13 21" id="KW-0479">Metal-binding</keyword>
<comment type="caution">
    <text evidence="30">The sequence shown here is derived from an EMBL/GenBank/DDBJ whole genome shotgun (WGS) entry which is preliminary data.</text>
</comment>
<dbReference type="NCBIfam" id="NF007024">
    <property type="entry name" value="PRK09490.1"/>
    <property type="match status" value="1"/>
</dbReference>
<evidence type="ECO:0000256" key="14">
    <source>
        <dbReference type="ARBA" id="ARBA00022737"/>
    </source>
</evidence>
<evidence type="ECO:0000259" key="29">
    <source>
        <dbReference type="PROSITE" id="PS51337"/>
    </source>
</evidence>
<dbReference type="GO" id="GO:0046653">
    <property type="term" value="P:tetrahydrofolate metabolic process"/>
    <property type="evidence" value="ECO:0007669"/>
    <property type="project" value="TreeGrafter"/>
</dbReference>
<dbReference type="EMBL" id="JACHVC010000012">
    <property type="protein sequence ID" value="MBC2606910.1"/>
    <property type="molecule type" value="Genomic_DNA"/>
</dbReference>
<dbReference type="SUPFAM" id="SSF47644">
    <property type="entry name" value="Methionine synthase domain"/>
    <property type="match status" value="1"/>
</dbReference>
<dbReference type="InterPro" id="IPR050554">
    <property type="entry name" value="Met_Synthase/Corrinoid"/>
</dbReference>
<feature type="domain" description="Pterin-binding" evidence="26">
    <location>
        <begin position="369"/>
        <end position="630"/>
    </location>
</feature>
<gene>
    <name evidence="30" type="primary">metH</name>
    <name evidence="30" type="ORF">H5P27_12730</name>
</gene>
<dbReference type="InterPro" id="IPR006158">
    <property type="entry name" value="Cobalamin-bd"/>
</dbReference>
<dbReference type="UniPathway" id="UPA00051">
    <property type="reaction ID" value="UER00081"/>
</dbReference>
<dbReference type="GO" id="GO:0008705">
    <property type="term" value="F:methionine synthase activity"/>
    <property type="evidence" value="ECO:0007669"/>
    <property type="project" value="UniProtKB-UniRule"/>
</dbReference>
<evidence type="ECO:0000313" key="30">
    <source>
        <dbReference type="EMBL" id="MBC2606910.1"/>
    </source>
</evidence>
<dbReference type="InterPro" id="IPR000489">
    <property type="entry name" value="Pterin-binding_dom"/>
</dbReference>
<feature type="binding site" evidence="22 24">
    <location>
        <position position="323"/>
    </location>
    <ligand>
        <name>Zn(2+)</name>
        <dbReference type="ChEBI" id="CHEBI:29105"/>
    </ligand>
</feature>
<evidence type="ECO:0000259" key="26">
    <source>
        <dbReference type="PROSITE" id="PS50972"/>
    </source>
</evidence>
<dbReference type="InterPro" id="IPR003726">
    <property type="entry name" value="HCY_dom"/>
</dbReference>
<evidence type="ECO:0000256" key="6">
    <source>
        <dbReference type="ARBA" id="ARBA00012032"/>
    </source>
</evidence>
<dbReference type="FunFam" id="3.20.20.330:FF:000001">
    <property type="entry name" value="Methionine synthase"/>
    <property type="match status" value="1"/>
</dbReference>
<dbReference type="InterPro" id="IPR036724">
    <property type="entry name" value="Cobalamin-bd_sf"/>
</dbReference>
<evidence type="ECO:0000256" key="24">
    <source>
        <dbReference type="PROSITE-ProRule" id="PRU00333"/>
    </source>
</evidence>
<protein>
    <recommendedName>
        <fullName evidence="7 20">Methionine synthase</fullName>
        <ecNumber evidence="6 20">2.1.1.13</ecNumber>
    </recommendedName>
    <alternativeName>
        <fullName evidence="19 21">5-methyltetrahydrofolate--homocysteine methyltransferase</fullName>
    </alternativeName>
</protein>
<evidence type="ECO:0000259" key="27">
    <source>
        <dbReference type="PROSITE" id="PS50974"/>
    </source>
</evidence>
<dbReference type="Pfam" id="PF02965">
    <property type="entry name" value="Met_synt_B12"/>
    <property type="match status" value="1"/>
</dbReference>
<dbReference type="InterPro" id="IPR004223">
    <property type="entry name" value="VitB12-dep_Met_synth_activ_dom"/>
</dbReference>
<feature type="domain" description="B12-binding N-terminal" evidence="29">
    <location>
        <begin position="663"/>
        <end position="757"/>
    </location>
</feature>
<feature type="binding site" evidence="23">
    <location>
        <position position="823"/>
    </location>
    <ligand>
        <name>methylcob(III)alamin</name>
        <dbReference type="ChEBI" id="CHEBI:28115"/>
    </ligand>
</feature>
<dbReference type="AlphaFoldDB" id="A0A7X1B755"/>
<evidence type="ECO:0000256" key="10">
    <source>
        <dbReference type="ARBA" id="ARBA00022628"/>
    </source>
</evidence>
<feature type="domain" description="B12-binding" evidence="28">
    <location>
        <begin position="761"/>
        <end position="896"/>
    </location>
</feature>
<dbReference type="Gene3D" id="3.20.20.330">
    <property type="entry name" value="Homocysteine-binding-like domain"/>
    <property type="match status" value="1"/>
</dbReference>
<dbReference type="GO" id="GO:0008270">
    <property type="term" value="F:zinc ion binding"/>
    <property type="evidence" value="ECO:0007669"/>
    <property type="project" value="UniProtKB-UniRule"/>
</dbReference>
<evidence type="ECO:0000256" key="8">
    <source>
        <dbReference type="ARBA" id="ARBA00022603"/>
    </source>
</evidence>
<feature type="binding site" evidence="22 24">
    <location>
        <position position="322"/>
    </location>
    <ligand>
        <name>Zn(2+)</name>
        <dbReference type="ChEBI" id="CHEBI:29105"/>
    </ligand>
</feature>
<dbReference type="SMART" id="SM01018">
    <property type="entry name" value="B12-binding_2"/>
    <property type="match status" value="1"/>
</dbReference>
<dbReference type="InterPro" id="IPR011005">
    <property type="entry name" value="Dihydropteroate_synth-like_sf"/>
</dbReference>
<evidence type="ECO:0000259" key="28">
    <source>
        <dbReference type="PROSITE" id="PS51332"/>
    </source>
</evidence>
<dbReference type="CDD" id="cd02069">
    <property type="entry name" value="methionine_synthase_B12_BD"/>
    <property type="match status" value="1"/>
</dbReference>
<feature type="binding site" description="axial binding residue" evidence="22">
    <location>
        <position position="774"/>
    </location>
    <ligand>
        <name>methylcob(III)alamin</name>
        <dbReference type="ChEBI" id="CHEBI:28115"/>
    </ligand>
    <ligandPart>
        <name>Co</name>
        <dbReference type="ChEBI" id="CHEBI:27638"/>
    </ligandPart>
</feature>
<dbReference type="Pfam" id="PF02574">
    <property type="entry name" value="S-methyl_trans"/>
    <property type="match status" value="1"/>
</dbReference>
<dbReference type="PROSITE" id="PS50972">
    <property type="entry name" value="PTERIN_BINDING"/>
    <property type="match status" value="1"/>
</dbReference>
<evidence type="ECO:0000256" key="4">
    <source>
        <dbReference type="ARBA" id="ARBA00005178"/>
    </source>
</evidence>
<feature type="domain" description="AdoMet activation" evidence="27">
    <location>
        <begin position="913"/>
        <end position="1242"/>
    </location>
</feature>
<dbReference type="CDD" id="cd00740">
    <property type="entry name" value="MeTr"/>
    <property type="match status" value="1"/>
</dbReference>
<sequence length="1242" mass="136684">MSVTDTTALPLSKTYLRLRELLGDRILILDGAMGTMIQRHKLEEADFRKGHFEDHPSDLKGNNELLTLTRPEVIAGIHRAFLEAGSDIIETNTFSATVIGQADYGLQSAVDDLNVASVKLAQQAIKDFVAEHPERECFVAGAIGPTNRTASLSPDVNRPEYRAVTFDDLKAAYLQQISALGSAGVDLFLPETTFDTLNLKACIFALEEYFLEKGERMPVMLSVTITDASGRTLSGQTIEAFWNSVSHAKPLSVGINCALGAQEMRPYIESLSRNADCFISCYPNAGLPNPLSETGYDELPADTARFLEDFAKNKFVNLIGGCCGTTPDHIRAIANKVKDYPPRPVPEIAPALRLSGLEPFEVKEARAPFVMVGERTNVTGSPRFKKLIKEEKFDDALAVARQQVENGANIIDINFDEGMLDGEACMTKFLNLVASEPDISRVPIMIDSSKWSVIEAGLKCAQGKCVVNSISLKEGEDKFLEHASLVRRYGAAVIVMAFDEKGQAATREDKVRICKRAYDLLVNKISFPPEDIIFDPNILTVGTGMEEHANYAVDFIEATREIKELCPFARISGGVSNISFSFRGNNPVREAIHAAFLYHAIQAGLDMGIVNAGMLAVYDEVDPKLLKAVEDVLLNRDAEATERLIELAEEVKASSSGKKVEEKVDEWRSGSVEERLSYSLVKGISTFVDEDVEEARQKLPRPLDVIEGPLMDGMKIVGTLFGEGKMFLPQVVKSARVMKKAVAYLFPFMEAEKQGNASSSRGKMLIATVKGDVHDIGKNIVGVVLGCNNYEVEDLGVMVPCDKILDTARRIEADIIGLSGLITPSLDEMIHVAKEMERQGFTVPLLIGGATTSKAHTAIKIAEHYSGPVIHVTDASLVVGVCNDLLNPDKRDAYIRELDTAQNVLRERHAAGKGNQANVLGLKEARSKGVAIDWSEADIAKPSNYGLTRWEDIDLATVAEYIDWSPFFWTWELKGAYPAILKSEKYGKQASELFADAQVLLKRIIEEKAFRLRAVSAFWPANSDGDDVVLWTDETAESELARFHFLRQQKEKVADDTYYSLADFVAPFDCGKLDVLGGFAVTAGEEVETFANTFKAAGDDYNAILVQSLGDRFAEALAEYIHRQARVQLGFGESENLSVQELIEEKYRGIRPAAGYPACPDHTEKETLWELLSAEEITGVSLTESYAMNPGSSVSGLYFANAEARYFNVGKIEKDQLEDYAGRKGISIEEAEKWLSPNLAYK</sequence>
<keyword evidence="10 21" id="KW-0846">Cobalamin</keyword>
<feature type="binding site" evidence="23">
    <location>
        <position position="1151"/>
    </location>
    <ligand>
        <name>S-adenosyl-L-methionine</name>
        <dbReference type="ChEBI" id="CHEBI:59789"/>
    </ligand>
</feature>
<feature type="binding site" evidence="23">
    <location>
        <begin position="1206"/>
        <end position="1207"/>
    </location>
    <ligand>
        <name>S-adenosyl-L-methionine</name>
        <dbReference type="ChEBI" id="CHEBI:59789"/>
    </ligand>
</feature>
<dbReference type="Proteomes" id="UP000526501">
    <property type="component" value="Unassembled WGS sequence"/>
</dbReference>
<keyword evidence="17 21" id="KW-0170">Cobalt</keyword>
<dbReference type="Gene3D" id="3.10.196.10">
    <property type="entry name" value="Vitamin B12-dependent methionine synthase, activation domain"/>
    <property type="match status" value="1"/>
</dbReference>
<evidence type="ECO:0000256" key="1">
    <source>
        <dbReference type="ARBA" id="ARBA00001700"/>
    </source>
</evidence>
<dbReference type="FunFam" id="3.20.20.20:FF:000002">
    <property type="entry name" value="Methionine synthase"/>
    <property type="match status" value="1"/>
</dbReference>
<evidence type="ECO:0000256" key="11">
    <source>
        <dbReference type="ARBA" id="ARBA00022679"/>
    </source>
</evidence>
<comment type="domain">
    <text evidence="21">Modular enzyme with four functionally distinct domains. The isolated Hcy-binding domain catalyzes methyl transfer from free methylcobalamin to homocysteine. The Hcy-binding domain in association with the pterin-binding domain catalyzes the methylation of cob(I)alamin by methyltetrahydrofolate and the methylation of homocysteine. The B12-binding domain binds the cofactor. The AdoMet activation domain binds S-adenosyl-L-methionine. Under aerobic conditions cob(I)alamin can be converted to inactive cob(II)alamin. Reductive methylation by S-adenosyl-L-methionine and flavodoxin regenerates methylcobalamin.</text>
</comment>
<dbReference type="Pfam" id="PF02607">
    <property type="entry name" value="B12-binding_2"/>
    <property type="match status" value="1"/>
</dbReference>
<dbReference type="SUPFAM" id="SSF82282">
    <property type="entry name" value="Homocysteine S-methyltransferase"/>
    <property type="match status" value="1"/>
</dbReference>
<evidence type="ECO:0000256" key="7">
    <source>
        <dbReference type="ARBA" id="ARBA00013998"/>
    </source>
</evidence>
<dbReference type="InterPro" id="IPR033706">
    <property type="entry name" value="Met_synthase_B12-bd"/>
</dbReference>
<dbReference type="PANTHER" id="PTHR45833:SF1">
    <property type="entry name" value="METHIONINE SYNTHASE"/>
    <property type="match status" value="1"/>
</dbReference>
<dbReference type="SUPFAM" id="SSF52242">
    <property type="entry name" value="Cobalamin (vitamin B12)-binding domain"/>
    <property type="match status" value="1"/>
</dbReference>
<feature type="binding site" evidence="23">
    <location>
        <position position="963"/>
    </location>
    <ligand>
        <name>S-adenosyl-L-methionine</name>
        <dbReference type="ChEBI" id="CHEBI:59789"/>
    </ligand>
</feature>
<dbReference type="PANTHER" id="PTHR45833">
    <property type="entry name" value="METHIONINE SYNTHASE"/>
    <property type="match status" value="1"/>
</dbReference>
<dbReference type="RefSeq" id="WP_185660779.1">
    <property type="nucleotide sequence ID" value="NZ_CAWPOO010000012.1"/>
</dbReference>
<comment type="cofactor">
    <cofactor evidence="3 21 22">
        <name>methylcob(III)alamin</name>
        <dbReference type="ChEBI" id="CHEBI:28115"/>
    </cofactor>
</comment>
<dbReference type="InterPro" id="IPR036589">
    <property type="entry name" value="HCY_dom_sf"/>
</dbReference>
<comment type="similarity">
    <text evidence="5">Belongs to the vitamin-B12 dependent methionine synthase family.</text>
</comment>
<evidence type="ECO:0000256" key="9">
    <source>
        <dbReference type="ARBA" id="ARBA00022605"/>
    </source>
</evidence>
<dbReference type="FunFam" id="3.40.50.280:FF:000001">
    <property type="entry name" value="Methionine synthase"/>
    <property type="match status" value="1"/>
</dbReference>
<comment type="cofactor">
    <cofactor evidence="2 21 24">
        <name>Zn(2+)</name>
        <dbReference type="ChEBI" id="CHEBI:29105"/>
    </cofactor>
</comment>
<evidence type="ECO:0000256" key="2">
    <source>
        <dbReference type="ARBA" id="ARBA00001947"/>
    </source>
</evidence>
<dbReference type="Gene3D" id="3.20.20.20">
    <property type="entry name" value="Dihydropteroate synthase-like"/>
    <property type="match status" value="1"/>
</dbReference>
<dbReference type="PROSITE" id="PS50970">
    <property type="entry name" value="HCY"/>
    <property type="match status" value="1"/>
</dbReference>
<keyword evidence="16 21" id="KW-0486">Methionine biosynthesis</keyword>
<feature type="binding site" evidence="23">
    <location>
        <position position="875"/>
    </location>
    <ligand>
        <name>methylcob(III)alamin</name>
        <dbReference type="ChEBI" id="CHEBI:28115"/>
    </ligand>
</feature>
<evidence type="ECO:0000256" key="23">
    <source>
        <dbReference type="PIRSR" id="PIRSR000381-2"/>
    </source>
</evidence>
<dbReference type="GO" id="GO:0050667">
    <property type="term" value="P:homocysteine metabolic process"/>
    <property type="evidence" value="ECO:0007669"/>
    <property type="project" value="TreeGrafter"/>
</dbReference>
<evidence type="ECO:0000256" key="13">
    <source>
        <dbReference type="ARBA" id="ARBA00022723"/>
    </source>
</evidence>
<dbReference type="PROSITE" id="PS50974">
    <property type="entry name" value="ADOMET_ACTIVATION"/>
    <property type="match status" value="1"/>
</dbReference>
<comment type="catalytic activity">
    <reaction evidence="1 21">
        <text>(6S)-5-methyl-5,6,7,8-tetrahydrofolate + L-homocysteine = (6S)-5,6,7,8-tetrahydrofolate + L-methionine</text>
        <dbReference type="Rhea" id="RHEA:11172"/>
        <dbReference type="ChEBI" id="CHEBI:18608"/>
        <dbReference type="ChEBI" id="CHEBI:57453"/>
        <dbReference type="ChEBI" id="CHEBI:57844"/>
        <dbReference type="ChEBI" id="CHEBI:58199"/>
        <dbReference type="EC" id="2.1.1.13"/>
    </reaction>
</comment>
<feature type="binding site" evidence="22 24">
    <location>
        <position position="257"/>
    </location>
    <ligand>
        <name>Zn(2+)</name>
        <dbReference type="ChEBI" id="CHEBI:29105"/>
    </ligand>
</feature>
<comment type="pathway">
    <text evidence="4 21">Amino-acid biosynthesis; L-methionine biosynthesis via de novo pathway; L-methionine from L-homocysteine (MetH route): step 1/1.</text>
</comment>
<dbReference type="InterPro" id="IPR036594">
    <property type="entry name" value="Meth_synthase_dom"/>
</dbReference>
<evidence type="ECO:0000256" key="3">
    <source>
        <dbReference type="ARBA" id="ARBA00001956"/>
    </source>
</evidence>
<keyword evidence="8 21" id="KW-0489">Methyltransferase</keyword>
<dbReference type="SUPFAM" id="SSF51717">
    <property type="entry name" value="Dihydropteroate synthetase-like"/>
    <property type="match status" value="1"/>
</dbReference>
<dbReference type="Gene3D" id="1.10.288.10">
    <property type="entry name" value="Cobalamin-dependent Methionine Synthase, domain 2"/>
    <property type="match status" value="1"/>
</dbReference>
<reference evidence="30 31" key="1">
    <citation type="submission" date="2020-07" db="EMBL/GenBank/DDBJ databases">
        <authorList>
            <person name="Feng X."/>
        </authorList>
    </citation>
    <scope>NUCLEOTIDE SEQUENCE [LARGE SCALE GENOMIC DNA]</scope>
    <source>
        <strain evidence="30 31">JCM23202</strain>
    </source>
</reference>
<proteinExistence type="inferred from homology"/>
<dbReference type="Gene3D" id="3.40.50.280">
    <property type="entry name" value="Cobalamin-binding domain"/>
    <property type="match status" value="1"/>
</dbReference>
<dbReference type="PROSITE" id="PS51337">
    <property type="entry name" value="B12_BINDING_NTER"/>
    <property type="match status" value="1"/>
</dbReference>
<organism evidence="30 31">
    <name type="scientific">Pelagicoccus albus</name>
    <dbReference type="NCBI Taxonomy" id="415222"/>
    <lineage>
        <taxon>Bacteria</taxon>
        <taxon>Pseudomonadati</taxon>
        <taxon>Verrucomicrobiota</taxon>
        <taxon>Opitutia</taxon>
        <taxon>Puniceicoccales</taxon>
        <taxon>Pelagicoccaceae</taxon>
        <taxon>Pelagicoccus</taxon>
    </lineage>
</organism>
<feature type="binding site" evidence="23">
    <location>
        <position position="707"/>
    </location>
    <ligand>
        <name>methylcob(III)alamin</name>
        <dbReference type="ChEBI" id="CHEBI:28115"/>
    </ligand>
</feature>
<evidence type="ECO:0000313" key="31">
    <source>
        <dbReference type="Proteomes" id="UP000526501"/>
    </source>
</evidence>
<keyword evidence="14" id="KW-0677">Repeat</keyword>
<feature type="binding site" evidence="23">
    <location>
        <begin position="771"/>
        <end position="775"/>
    </location>
    <ligand>
        <name>methylcob(III)alamin</name>
        <dbReference type="ChEBI" id="CHEBI:28115"/>
    </ligand>
</feature>